<feature type="compositionally biased region" description="Basic and acidic residues" evidence="1">
    <location>
        <begin position="53"/>
        <end position="79"/>
    </location>
</feature>
<feature type="region of interest" description="Disordered" evidence="1">
    <location>
        <begin position="1"/>
        <end position="79"/>
    </location>
</feature>
<dbReference type="Pfam" id="PF09954">
    <property type="entry name" value="DUF2188"/>
    <property type="match status" value="1"/>
</dbReference>
<comment type="caution">
    <text evidence="2">The sequence shown here is derived from an EMBL/GenBank/DDBJ whole genome shotgun (WGS) entry which is preliminary data.</text>
</comment>
<feature type="compositionally biased region" description="Low complexity" evidence="1">
    <location>
        <begin position="29"/>
        <end position="41"/>
    </location>
</feature>
<evidence type="ECO:0000256" key="1">
    <source>
        <dbReference type="SAM" id="MobiDB-lite"/>
    </source>
</evidence>
<reference evidence="2 3" key="1">
    <citation type="submission" date="2018-05" db="EMBL/GenBank/DDBJ databases">
        <title>Evolution of GPA BGCs.</title>
        <authorList>
            <person name="Waglechner N."/>
            <person name="Wright G.D."/>
        </authorList>
    </citation>
    <scope>NUCLEOTIDE SEQUENCE [LARGE SCALE GENOMIC DNA]</scope>
    <source>
        <strain evidence="2 3">DSM 5908</strain>
    </source>
</reference>
<sequence>MSDKDRHVVPNPEGGWDVKKPGASRASAHTRTQAEATTRARGITANTGGETVVHGRDGQIRQKDTSPKGHDPNPPRDKH</sequence>
<dbReference type="Proteomes" id="UP000286716">
    <property type="component" value="Unassembled WGS sequence"/>
</dbReference>
<dbReference type="OrthoDB" id="3233612at2"/>
<evidence type="ECO:0000313" key="3">
    <source>
        <dbReference type="Proteomes" id="UP000286716"/>
    </source>
</evidence>
<dbReference type="RefSeq" id="WP_084641427.1">
    <property type="nucleotide sequence ID" value="NZ_QHHU01000061.1"/>
</dbReference>
<evidence type="ECO:0000313" key="2">
    <source>
        <dbReference type="EMBL" id="RSM38151.1"/>
    </source>
</evidence>
<dbReference type="InterPro" id="IPR018691">
    <property type="entry name" value="DUF2188"/>
</dbReference>
<dbReference type="EMBL" id="QHHU01000061">
    <property type="protein sequence ID" value="RSM38151.1"/>
    <property type="molecule type" value="Genomic_DNA"/>
</dbReference>
<name>A0A428W4X9_AMYBA</name>
<protein>
    <submittedName>
        <fullName evidence="2">DUF2188 domain-containing protein</fullName>
    </submittedName>
</protein>
<organism evidence="2 3">
    <name type="scientific">Amycolatopsis balhimycina DSM 5908</name>
    <dbReference type="NCBI Taxonomy" id="1081091"/>
    <lineage>
        <taxon>Bacteria</taxon>
        <taxon>Bacillati</taxon>
        <taxon>Actinomycetota</taxon>
        <taxon>Actinomycetes</taxon>
        <taxon>Pseudonocardiales</taxon>
        <taxon>Pseudonocardiaceae</taxon>
        <taxon>Amycolatopsis</taxon>
    </lineage>
</organism>
<proteinExistence type="predicted"/>
<keyword evidence="3" id="KW-1185">Reference proteome</keyword>
<accession>A0A428W4X9</accession>
<dbReference type="AlphaFoldDB" id="A0A428W4X9"/>
<gene>
    <name evidence="2" type="ORF">DMA12_34305</name>
</gene>